<dbReference type="AlphaFoldDB" id="A0ABD0R145"/>
<comment type="caution">
    <text evidence="2">The sequence shown here is derived from an EMBL/GenBank/DDBJ whole genome shotgun (WGS) entry which is preliminary data.</text>
</comment>
<dbReference type="EMBL" id="JAMKFB020000005">
    <property type="protein sequence ID" value="KAL0192129.1"/>
    <property type="molecule type" value="Genomic_DNA"/>
</dbReference>
<evidence type="ECO:0000313" key="2">
    <source>
        <dbReference type="EMBL" id="KAL0192129.1"/>
    </source>
</evidence>
<feature type="non-terminal residue" evidence="2">
    <location>
        <position position="68"/>
    </location>
</feature>
<dbReference type="Proteomes" id="UP001529510">
    <property type="component" value="Unassembled WGS sequence"/>
</dbReference>
<feature type="compositionally biased region" description="Basic and acidic residues" evidence="1">
    <location>
        <begin position="48"/>
        <end position="68"/>
    </location>
</feature>
<sequence length="68" mass="7942">MTSWTSVNGGLQEIEPDCGTQLCMLFPPDESIDLYQVIHKMRHKRRMHSEPRSRGRLPHREPVPRDMG</sequence>
<protein>
    <submittedName>
        <fullName evidence="2">Uncharacterized protein</fullName>
    </submittedName>
</protein>
<evidence type="ECO:0000313" key="3">
    <source>
        <dbReference type="Proteomes" id="UP001529510"/>
    </source>
</evidence>
<proteinExistence type="predicted"/>
<organism evidence="2 3">
    <name type="scientific">Cirrhinus mrigala</name>
    <name type="common">Mrigala</name>
    <dbReference type="NCBI Taxonomy" id="683832"/>
    <lineage>
        <taxon>Eukaryota</taxon>
        <taxon>Metazoa</taxon>
        <taxon>Chordata</taxon>
        <taxon>Craniata</taxon>
        <taxon>Vertebrata</taxon>
        <taxon>Euteleostomi</taxon>
        <taxon>Actinopterygii</taxon>
        <taxon>Neopterygii</taxon>
        <taxon>Teleostei</taxon>
        <taxon>Ostariophysi</taxon>
        <taxon>Cypriniformes</taxon>
        <taxon>Cyprinidae</taxon>
        <taxon>Labeoninae</taxon>
        <taxon>Labeonini</taxon>
        <taxon>Cirrhinus</taxon>
    </lineage>
</organism>
<accession>A0ABD0R145</accession>
<reference evidence="2 3" key="1">
    <citation type="submission" date="2024-05" db="EMBL/GenBank/DDBJ databases">
        <title>Genome sequencing and assembly of Indian major carp, Cirrhinus mrigala (Hamilton, 1822).</title>
        <authorList>
            <person name="Mohindra V."/>
            <person name="Chowdhury L.M."/>
            <person name="Lal K."/>
            <person name="Jena J.K."/>
        </authorList>
    </citation>
    <scope>NUCLEOTIDE SEQUENCE [LARGE SCALE GENOMIC DNA]</scope>
    <source>
        <strain evidence="2">CM1030</strain>
        <tissue evidence="2">Blood</tissue>
    </source>
</reference>
<evidence type="ECO:0000256" key="1">
    <source>
        <dbReference type="SAM" id="MobiDB-lite"/>
    </source>
</evidence>
<feature type="region of interest" description="Disordered" evidence="1">
    <location>
        <begin position="43"/>
        <end position="68"/>
    </location>
</feature>
<name>A0ABD0R145_CIRMR</name>
<keyword evidence="3" id="KW-1185">Reference proteome</keyword>
<gene>
    <name evidence="2" type="ORF">M9458_010425</name>
</gene>